<feature type="transmembrane region" description="Helical" evidence="6">
    <location>
        <begin position="257"/>
        <end position="277"/>
    </location>
</feature>
<feature type="region of interest" description="Disordered" evidence="5">
    <location>
        <begin position="678"/>
        <end position="706"/>
    </location>
</feature>
<dbReference type="PANTHER" id="PTHR11814">
    <property type="entry name" value="SULFATE TRANSPORTER"/>
    <property type="match status" value="1"/>
</dbReference>
<feature type="transmembrane region" description="Helical" evidence="6">
    <location>
        <begin position="176"/>
        <end position="195"/>
    </location>
</feature>
<evidence type="ECO:0000313" key="8">
    <source>
        <dbReference type="EMBL" id="KAJ2900645.1"/>
    </source>
</evidence>
<feature type="transmembrane region" description="Helical" evidence="6">
    <location>
        <begin position="202"/>
        <end position="221"/>
    </location>
</feature>
<dbReference type="GO" id="GO:0008271">
    <property type="term" value="F:secondary active sulfate transmembrane transporter activity"/>
    <property type="evidence" value="ECO:0007669"/>
    <property type="project" value="InterPro"/>
</dbReference>
<evidence type="ECO:0000313" key="9">
    <source>
        <dbReference type="Proteomes" id="UP001201980"/>
    </source>
</evidence>
<keyword evidence="2 6" id="KW-0812">Transmembrane</keyword>
<feature type="region of interest" description="Disordered" evidence="5">
    <location>
        <begin position="533"/>
        <end position="574"/>
    </location>
</feature>
<evidence type="ECO:0000256" key="5">
    <source>
        <dbReference type="SAM" id="MobiDB-lite"/>
    </source>
</evidence>
<evidence type="ECO:0000256" key="1">
    <source>
        <dbReference type="ARBA" id="ARBA00004141"/>
    </source>
</evidence>
<dbReference type="GO" id="GO:0016020">
    <property type="term" value="C:membrane"/>
    <property type="evidence" value="ECO:0007669"/>
    <property type="project" value="UniProtKB-SubCell"/>
</dbReference>
<dbReference type="PROSITE" id="PS01130">
    <property type="entry name" value="SLC26A"/>
    <property type="match status" value="1"/>
</dbReference>
<keyword evidence="9" id="KW-1185">Reference proteome</keyword>
<dbReference type="InterPro" id="IPR018045">
    <property type="entry name" value="S04_transporter_CS"/>
</dbReference>
<evidence type="ECO:0000256" key="2">
    <source>
        <dbReference type="ARBA" id="ARBA00022692"/>
    </source>
</evidence>
<feature type="region of interest" description="Disordered" evidence="5">
    <location>
        <begin position="806"/>
        <end position="831"/>
    </location>
</feature>
<dbReference type="InterPro" id="IPR036513">
    <property type="entry name" value="STAS_dom_sf"/>
</dbReference>
<dbReference type="NCBIfam" id="TIGR00815">
    <property type="entry name" value="sulP"/>
    <property type="match status" value="1"/>
</dbReference>
<proteinExistence type="predicted"/>
<feature type="transmembrane region" description="Helical" evidence="6">
    <location>
        <begin position="417"/>
        <end position="438"/>
    </location>
</feature>
<feature type="compositionally biased region" description="Acidic residues" evidence="5">
    <location>
        <begin position="811"/>
        <end position="820"/>
    </location>
</feature>
<organism evidence="8 9">
    <name type="scientific">Zalerion maritima</name>
    <dbReference type="NCBI Taxonomy" id="339359"/>
    <lineage>
        <taxon>Eukaryota</taxon>
        <taxon>Fungi</taxon>
        <taxon>Dikarya</taxon>
        <taxon>Ascomycota</taxon>
        <taxon>Pezizomycotina</taxon>
        <taxon>Sordariomycetes</taxon>
        <taxon>Lulworthiomycetidae</taxon>
        <taxon>Lulworthiales</taxon>
        <taxon>Lulworthiaceae</taxon>
        <taxon>Zalerion</taxon>
    </lineage>
</organism>
<protein>
    <submittedName>
        <fullName evidence="8">Sulfate permease 2</fullName>
    </submittedName>
</protein>
<dbReference type="PROSITE" id="PS50801">
    <property type="entry name" value="STAS"/>
    <property type="match status" value="1"/>
</dbReference>
<dbReference type="InterPro" id="IPR001902">
    <property type="entry name" value="SLC26A/SulP_fam"/>
</dbReference>
<feature type="domain" description="STAS" evidence="7">
    <location>
        <begin position="600"/>
        <end position="775"/>
    </location>
</feature>
<keyword evidence="4 6" id="KW-0472">Membrane</keyword>
<accession>A0AAD5RP21</accession>
<evidence type="ECO:0000256" key="3">
    <source>
        <dbReference type="ARBA" id="ARBA00022989"/>
    </source>
</evidence>
<feature type="transmembrane region" description="Helical" evidence="6">
    <location>
        <begin position="289"/>
        <end position="312"/>
    </location>
</feature>
<evidence type="ECO:0000259" key="7">
    <source>
        <dbReference type="PROSITE" id="PS50801"/>
    </source>
</evidence>
<feature type="transmembrane region" description="Helical" evidence="6">
    <location>
        <begin position="122"/>
        <end position="138"/>
    </location>
</feature>
<evidence type="ECO:0000256" key="6">
    <source>
        <dbReference type="SAM" id="Phobius"/>
    </source>
</evidence>
<comment type="caution">
    <text evidence="8">The sequence shown here is derived from an EMBL/GenBank/DDBJ whole genome shotgun (WGS) entry which is preliminary data.</text>
</comment>
<name>A0AAD5RP21_9PEZI</name>
<keyword evidence="3 6" id="KW-1133">Transmembrane helix</keyword>
<comment type="subcellular location">
    <subcellularLocation>
        <location evidence="1">Membrane</location>
        <topology evidence="1">Multi-pass membrane protein</topology>
    </subcellularLocation>
</comment>
<dbReference type="Gene3D" id="3.30.750.24">
    <property type="entry name" value="STAS domain"/>
    <property type="match status" value="1"/>
</dbReference>
<dbReference type="Proteomes" id="UP001201980">
    <property type="component" value="Unassembled WGS sequence"/>
</dbReference>
<dbReference type="AlphaFoldDB" id="A0AAD5RP21"/>
<dbReference type="EMBL" id="JAKWBI020000168">
    <property type="protein sequence ID" value="KAJ2900645.1"/>
    <property type="molecule type" value="Genomic_DNA"/>
</dbReference>
<gene>
    <name evidence="8" type="ORF">MKZ38_002304</name>
</gene>
<reference evidence="8" key="1">
    <citation type="submission" date="2022-07" db="EMBL/GenBank/DDBJ databases">
        <title>Draft genome sequence of Zalerion maritima ATCC 34329, a (micro)plastics degrading marine fungus.</title>
        <authorList>
            <person name="Paco A."/>
            <person name="Goncalves M.F.M."/>
            <person name="Rocha-Santos T.A.P."/>
            <person name="Alves A."/>
        </authorList>
    </citation>
    <scope>NUCLEOTIDE SEQUENCE</scope>
    <source>
        <strain evidence="8">ATCC 34329</strain>
    </source>
</reference>
<dbReference type="InterPro" id="IPR002645">
    <property type="entry name" value="STAS_dom"/>
</dbReference>
<dbReference type="InterPro" id="IPR011547">
    <property type="entry name" value="SLC26A/SulP_dom"/>
</dbReference>
<evidence type="ECO:0000256" key="4">
    <source>
        <dbReference type="ARBA" id="ARBA00023136"/>
    </source>
</evidence>
<feature type="transmembrane region" description="Helical" evidence="6">
    <location>
        <begin position="94"/>
        <end position="115"/>
    </location>
</feature>
<dbReference type="Pfam" id="PF00916">
    <property type="entry name" value="Sulfate_transp"/>
    <property type="match status" value="1"/>
</dbReference>
<sequence length="908" mass="97632">MAPTTSKARRIAGKILGLDNDDPQDILTSTSTRFIPDNIEPFYEEDPTVKEWLREHQPTGEDVKQYIADLFPFVRWIFHYNWTWLVGDVVAVDWVIKGVTVGFVVIPQGMAYALLAQLPPEYGLYTSFVGFLLYWAFATSKDITIGTVAVMSQLVGNTIIRIQSSHASHSFTAPQIARALSVIAGAILLLVGLLRLGWIVEFIPLVAISAFMTGAAISIAVGQVPTLLGIKGVNTRAATYKVVIDTLKSLGGARRDAAVGLSALVLLYLIRWGCSVMGRRQKVKSREKVWFFVGTLRMTFVVLLYILISFLANRGISDSADAKFKILGDVPSGFQVTGAPLINTTLLGALAPDLPATVIVLIIEHIAISKSFGRINNYVINPSQELVAVGFTNLLGPFLGAYPATGSFSRTAIKSKAGVRTPLAGIFTAVIVLLALYVLTKMFFYIPMSALSGLIIHAVGDLITPPSAVARFWKLSPLEVPIFAGGVLVTVFVGIEDGIYFSVAASAALLLWRMARGRGSFLGRVRVGRVANGDGVDDGEEKVDDQTSPGKIGQAEVGAGSPVAEGTEKGNNGGETARLVVPRLHDTYLPLSHHDGSNPKVPIASPHPGIFVYRFAEGLNYTNQAFHMDTLIDHIFLHTRRTELQWHTKVGDRPWNDPGPRPSFPRLSYLLRSRSPPSRAAAQGSFSSSSCSTPGRKGSAAGVAARRAAGEESKPVLRAIVLDFSTVNNLDVTSVQGLIDVRNQLGRYAAPDVVQWHFAGVRSRWARRALAVAGVGIPSADALRADEAGKWRSVFSVAPVDGGVDGRVGGDEVEGEGEDVGGEKGGVGAGGTMEKCDRDAISIAEAPRAGEPIELKEDGKKRVSAVETSVAETEENTGKYVAIYGLNRRFFHIDVPAAVESVLLNIER</sequence>